<protein>
    <submittedName>
        <fullName evidence="2">Uncharacterized protein</fullName>
    </submittedName>
</protein>
<organism evidence="2 3">
    <name type="scientific">Acanthosepion pharaonis</name>
    <name type="common">Pharaoh cuttlefish</name>
    <name type="synonym">Sepia pharaonis</name>
    <dbReference type="NCBI Taxonomy" id="158019"/>
    <lineage>
        <taxon>Eukaryota</taxon>
        <taxon>Metazoa</taxon>
        <taxon>Spiralia</taxon>
        <taxon>Lophotrochozoa</taxon>
        <taxon>Mollusca</taxon>
        <taxon>Cephalopoda</taxon>
        <taxon>Coleoidea</taxon>
        <taxon>Decapodiformes</taxon>
        <taxon>Sepiida</taxon>
        <taxon>Sepiina</taxon>
        <taxon>Sepiidae</taxon>
        <taxon>Acanthosepion</taxon>
    </lineage>
</organism>
<gene>
    <name evidence="2" type="ORF">SPHA_33181</name>
</gene>
<feature type="transmembrane region" description="Helical" evidence="1">
    <location>
        <begin position="67"/>
        <end position="91"/>
    </location>
</feature>
<proteinExistence type="predicted"/>
<evidence type="ECO:0000256" key="1">
    <source>
        <dbReference type="SAM" id="Phobius"/>
    </source>
</evidence>
<keyword evidence="1" id="KW-0472">Membrane</keyword>
<comment type="caution">
    <text evidence="2">The sequence shown here is derived from an EMBL/GenBank/DDBJ whole genome shotgun (WGS) entry which is preliminary data.</text>
</comment>
<accession>A0A812CE87</accession>
<evidence type="ECO:0000313" key="3">
    <source>
        <dbReference type="Proteomes" id="UP000597762"/>
    </source>
</evidence>
<reference evidence="2" key="1">
    <citation type="submission" date="2021-01" db="EMBL/GenBank/DDBJ databases">
        <authorList>
            <person name="Li R."/>
            <person name="Bekaert M."/>
        </authorList>
    </citation>
    <scope>NUCLEOTIDE SEQUENCE</scope>
    <source>
        <strain evidence="2">Farmed</strain>
    </source>
</reference>
<name>A0A812CE87_ACAPH</name>
<dbReference type="AlphaFoldDB" id="A0A812CE87"/>
<feature type="transmembrane region" description="Helical" evidence="1">
    <location>
        <begin position="41"/>
        <end position="61"/>
    </location>
</feature>
<dbReference type="EMBL" id="CAHIKZ030001389">
    <property type="protein sequence ID" value="CAE1262362.1"/>
    <property type="molecule type" value="Genomic_DNA"/>
</dbReference>
<keyword evidence="1" id="KW-1133">Transmembrane helix</keyword>
<feature type="transmembrane region" description="Helical" evidence="1">
    <location>
        <begin position="112"/>
        <end position="134"/>
    </location>
</feature>
<feature type="transmembrane region" description="Helical" evidence="1">
    <location>
        <begin position="154"/>
        <end position="171"/>
    </location>
</feature>
<evidence type="ECO:0000313" key="2">
    <source>
        <dbReference type="EMBL" id="CAE1262362.1"/>
    </source>
</evidence>
<feature type="transmembrane region" description="Helical" evidence="1">
    <location>
        <begin position="192"/>
        <end position="213"/>
    </location>
</feature>
<dbReference type="Proteomes" id="UP000597762">
    <property type="component" value="Unassembled WGS sequence"/>
</dbReference>
<feature type="transmembrane region" description="Helical" evidence="1">
    <location>
        <begin position="6"/>
        <end position="29"/>
    </location>
</feature>
<keyword evidence="1" id="KW-0812">Transmembrane</keyword>
<sequence>MFTFFLSTCFLCFFNLFLFFLSLSFSPFLSLTIIHSFPNNVVCLIFHVSVIFLILSFSHSFPLSFSLFLILFLFLSLILSLSFFLSFFFSLSHSFSLSLSQSNVFSLSCLPCSFLFSVFSYQLCSFVCILSFHIKRLSSFLSLLQGVGETLHSFYSIFYIISLSLFFLYFPPPPISWRIGKFSRDNTNVIKLLSINLCSLSVYLWSLSIYLSIYLSGELSISFCPYLSIAFYLSHSAHIYLFRWTFLLDFH</sequence>
<feature type="transmembrane region" description="Helical" evidence="1">
    <location>
        <begin position="219"/>
        <end position="242"/>
    </location>
</feature>
<keyword evidence="3" id="KW-1185">Reference proteome</keyword>